<dbReference type="Proteomes" id="UP000032670">
    <property type="component" value="Unassembled WGS sequence"/>
</dbReference>
<dbReference type="SUPFAM" id="SSF56300">
    <property type="entry name" value="Metallo-dependent phosphatases"/>
    <property type="match status" value="1"/>
</dbReference>
<dbReference type="EMBL" id="AP018515">
    <property type="protein sequence ID" value="BBC81559.1"/>
    <property type="molecule type" value="Genomic_DNA"/>
</dbReference>
<dbReference type="Pfam" id="PF16655">
    <property type="entry name" value="PhoD_N"/>
    <property type="match status" value="1"/>
</dbReference>
<evidence type="ECO:0000313" key="4">
    <source>
        <dbReference type="EMBL" id="GAN66024.1"/>
    </source>
</evidence>
<accession>A0A2Z5ZMI2</accession>
<dbReference type="PANTHER" id="PTHR43606">
    <property type="entry name" value="PHOSPHATASE, PUTATIVE (AFU_ORTHOLOGUE AFUA_6G08710)-RELATED"/>
    <property type="match status" value="1"/>
</dbReference>
<accession>A0A0D6NIZ8</accession>
<dbReference type="AlphaFoldDB" id="A0A2Z5ZMI2"/>
<dbReference type="Pfam" id="PF09423">
    <property type="entry name" value="PhoD"/>
    <property type="match status" value="1"/>
</dbReference>
<evidence type="ECO:0000259" key="2">
    <source>
        <dbReference type="Pfam" id="PF16655"/>
    </source>
</evidence>
<feature type="domain" description="PhoD-like phosphatase metallophosphatase" evidence="1">
    <location>
        <begin position="169"/>
        <end position="512"/>
    </location>
</feature>
<dbReference type="EMBL" id="BAMX01000014">
    <property type="protein sequence ID" value="GAN66024.1"/>
    <property type="molecule type" value="Genomic_DNA"/>
</dbReference>
<dbReference type="InterPro" id="IPR032093">
    <property type="entry name" value="PhoD_N"/>
</dbReference>
<reference evidence="4 5" key="1">
    <citation type="submission" date="2012-11" db="EMBL/GenBank/DDBJ databases">
        <title>Whole genome sequence of Acetobacter orientalis 21F-2.</title>
        <authorList>
            <person name="Azuma Y."/>
            <person name="Higashiura N."/>
            <person name="Hirakawa H."/>
            <person name="Matsushita K."/>
        </authorList>
    </citation>
    <scope>NUCLEOTIDE SEQUENCE [LARGE SCALE GENOMIC DNA]</scope>
    <source>
        <strain evidence="4 5">21F-2</strain>
    </source>
</reference>
<sequence length="544" mass="61677">MPSLLFWGFVMVSFGRRGFVSGLVAGGVGSSFLLERAFAAQKDPRNLDKNPKFIASPFTLGVASGDPEPDGFVIWTRLAPTPLDEAGGMPLKPMYVVWEVAEDEKLTRVVARGQELAHPELAHSVHVEVAGLKTDRPYWYRFRVGGYESPIGRGQTLPAPGAQIDRVRFAAAGCQHYEEGYYTAWRAIAQEPVDFVFHYGDYIYEGKDSGPGMKQMNGRPFKVLRRHVGPECYSLDEYRRRYAQYKTDEDLQAAHAATSWFVSFDDHEVDNNWAGDTDQDGTPPEVFLFRRAVAMQAYYEHMPLRRRSLPNGSHMQMYRSARYGNLLNVFVLDTRQYRSDQAYGDKDVAQGKDVWSPQRTMMGEQQEQWLFNGLAQSDTRWNLLAHQVMMLNLAQRHSAQSELTYSMDQWSGYLYSRKRLLDFVQQNCPGNVVNITGDAHRHFAGDLLVNSDDKKPVSVEFLATSITSGSDGVGDNDHFSQSVRQENPWLKATTDKRGYVLCDIDRDHWRGDLKIIDKVMEQNGTLSTYASFVTERGNPGLQRA</sequence>
<dbReference type="Gene3D" id="2.60.40.380">
    <property type="entry name" value="Purple acid phosphatase-like, N-terminal"/>
    <property type="match status" value="1"/>
</dbReference>
<protein>
    <submittedName>
        <fullName evidence="3">Alkaline phosphatase</fullName>
    </submittedName>
</protein>
<organism evidence="3 6">
    <name type="scientific">Acetobacter orientalis</name>
    <dbReference type="NCBI Taxonomy" id="146474"/>
    <lineage>
        <taxon>Bacteria</taxon>
        <taxon>Pseudomonadati</taxon>
        <taxon>Pseudomonadota</taxon>
        <taxon>Alphaproteobacteria</taxon>
        <taxon>Acetobacterales</taxon>
        <taxon>Acetobacteraceae</taxon>
        <taxon>Acetobacter</taxon>
    </lineage>
</organism>
<evidence type="ECO:0000313" key="6">
    <source>
        <dbReference type="Proteomes" id="UP000270034"/>
    </source>
</evidence>
<evidence type="ECO:0000259" key="1">
    <source>
        <dbReference type="Pfam" id="PF09423"/>
    </source>
</evidence>
<dbReference type="STRING" id="1231341.Abor_014_189"/>
<dbReference type="InterPro" id="IPR052900">
    <property type="entry name" value="Phospholipid_Metab_Enz"/>
</dbReference>
<keyword evidence="5" id="KW-1185">Reference proteome</keyword>
<dbReference type="CDD" id="cd07389">
    <property type="entry name" value="MPP_PhoD"/>
    <property type="match status" value="1"/>
</dbReference>
<evidence type="ECO:0000313" key="3">
    <source>
        <dbReference type="EMBL" id="BBC81559.1"/>
    </source>
</evidence>
<dbReference type="KEGG" id="aot:AcetOri_orf04842"/>
<dbReference type="Gene3D" id="3.60.21.70">
    <property type="entry name" value="PhoD-like phosphatase"/>
    <property type="match status" value="1"/>
</dbReference>
<dbReference type="InterPro" id="IPR029052">
    <property type="entry name" value="Metallo-depent_PP-like"/>
</dbReference>
<proteinExistence type="predicted"/>
<dbReference type="Proteomes" id="UP000270034">
    <property type="component" value="Chromosome"/>
</dbReference>
<reference evidence="3 6" key="2">
    <citation type="submission" date="2018-02" db="EMBL/GenBank/DDBJ databases">
        <title>Acetobacter orientalis genome.</title>
        <authorList>
            <person name="Nakashima N."/>
            <person name="Tamura T."/>
        </authorList>
    </citation>
    <scope>NUCLEOTIDE SEQUENCE [LARGE SCALE GENOMIC DNA]</scope>
    <source>
        <strain evidence="3 6">FAN1</strain>
    </source>
</reference>
<dbReference type="PANTHER" id="PTHR43606:SF2">
    <property type="entry name" value="ALKALINE PHOSPHATASE FAMILY PROTEIN (AFU_ORTHOLOGUE AFUA_5G03860)"/>
    <property type="match status" value="1"/>
</dbReference>
<name>A0A2Z5ZMI2_9PROT</name>
<evidence type="ECO:0000313" key="5">
    <source>
        <dbReference type="Proteomes" id="UP000032670"/>
    </source>
</evidence>
<gene>
    <name evidence="4" type="ORF">Abor_014_189</name>
    <name evidence="3" type="ORF">AcetOrient_orf04842</name>
</gene>
<feature type="domain" description="Phospholipase D N-terminal" evidence="2">
    <location>
        <begin position="60"/>
        <end position="156"/>
    </location>
</feature>
<dbReference type="InterPro" id="IPR038607">
    <property type="entry name" value="PhoD-like_sf"/>
</dbReference>
<dbReference type="InterPro" id="IPR018946">
    <property type="entry name" value="PhoD-like_MPP"/>
</dbReference>